<organism evidence="3 4">
    <name type="scientific">Dawidia cretensis</name>
    <dbReference type="NCBI Taxonomy" id="2782350"/>
    <lineage>
        <taxon>Bacteria</taxon>
        <taxon>Pseudomonadati</taxon>
        <taxon>Bacteroidota</taxon>
        <taxon>Cytophagia</taxon>
        <taxon>Cytophagales</taxon>
        <taxon>Chryseotaleaceae</taxon>
        <taxon>Dawidia</taxon>
    </lineage>
</organism>
<dbReference type="Gene3D" id="3.90.550.10">
    <property type="entry name" value="Spore Coat Polysaccharide Biosynthesis Protein SpsA, Chain A"/>
    <property type="match status" value="1"/>
</dbReference>
<feature type="domain" description="Glycosyltransferase 2-like" evidence="2">
    <location>
        <begin position="4"/>
        <end position="107"/>
    </location>
</feature>
<dbReference type="PANTHER" id="PTHR43685:SF2">
    <property type="entry name" value="GLYCOSYLTRANSFERASE 2-LIKE DOMAIN-CONTAINING PROTEIN"/>
    <property type="match status" value="1"/>
</dbReference>
<dbReference type="PANTHER" id="PTHR43685">
    <property type="entry name" value="GLYCOSYLTRANSFERASE"/>
    <property type="match status" value="1"/>
</dbReference>
<sequence>MFLSIVIPTYNRAGYIGKTLSSLLSQDAAASDFEIIVIDDGSTDNTRAVMETFDRKRVRYFRKENGERSAARNYGARLAKGDYINFFDSDDLAYPHHVHTAWETVQRLQSPEVFHLGYDVRDDKKRLLRAVDTLPAKINDLLIDGNHLSCNGVFIRTDVCLQYPFFEKLHASEDYQLWLRLAARFDFHCINTVTSTVVDHQSRSVLKMNEAKFVYRIALLQTSLEQDERFMQVYGRRLGTFRAYLFIYMALHFAMAGLSTGKVIRYLVAAVKNKPTVFFTRRFAAVIKNTIL</sequence>
<keyword evidence="3" id="KW-0328">Glycosyltransferase</keyword>
<dbReference type="RefSeq" id="WP_254083665.1">
    <property type="nucleotide sequence ID" value="NZ_JAHESE010000005.1"/>
</dbReference>
<keyword evidence="1" id="KW-0472">Membrane</keyword>
<protein>
    <submittedName>
        <fullName evidence="3">Glycosyltransferase</fullName>
        <ecNumber evidence="3">2.4.-.-</ecNumber>
    </submittedName>
</protein>
<reference evidence="3 4" key="1">
    <citation type="submission" date="2021-05" db="EMBL/GenBank/DDBJ databases">
        <title>A Polyphasic approach of four new species of the genus Ohtaekwangia: Ohtaekwangia histidinii sp. nov., Ohtaekwangia cretensis sp. nov., Ohtaekwangia indiensis sp. nov., Ohtaekwangia reichenbachii sp. nov. from diverse environment.</title>
        <authorList>
            <person name="Octaviana S."/>
        </authorList>
    </citation>
    <scope>NUCLEOTIDE SEQUENCE [LARGE SCALE GENOMIC DNA]</scope>
    <source>
        <strain evidence="3 4">PWU5</strain>
    </source>
</reference>
<dbReference type="Proteomes" id="UP001319080">
    <property type="component" value="Unassembled WGS sequence"/>
</dbReference>
<dbReference type="InterPro" id="IPR050834">
    <property type="entry name" value="Glycosyltransf_2"/>
</dbReference>
<evidence type="ECO:0000259" key="2">
    <source>
        <dbReference type="Pfam" id="PF00535"/>
    </source>
</evidence>
<dbReference type="AlphaFoldDB" id="A0AAP2GPA6"/>
<dbReference type="EMBL" id="JAHESE010000005">
    <property type="protein sequence ID" value="MBT1708074.1"/>
    <property type="molecule type" value="Genomic_DNA"/>
</dbReference>
<proteinExistence type="predicted"/>
<dbReference type="EC" id="2.4.-.-" evidence="3"/>
<evidence type="ECO:0000256" key="1">
    <source>
        <dbReference type="SAM" id="Phobius"/>
    </source>
</evidence>
<gene>
    <name evidence="3" type="ORF">KK062_07565</name>
</gene>
<name>A0AAP2GPA6_9BACT</name>
<dbReference type="InterPro" id="IPR029044">
    <property type="entry name" value="Nucleotide-diphossugar_trans"/>
</dbReference>
<accession>A0AAP2GPA6</accession>
<feature type="transmembrane region" description="Helical" evidence="1">
    <location>
        <begin position="243"/>
        <end position="264"/>
    </location>
</feature>
<evidence type="ECO:0000313" key="3">
    <source>
        <dbReference type="EMBL" id="MBT1708074.1"/>
    </source>
</evidence>
<keyword evidence="1" id="KW-0812">Transmembrane</keyword>
<dbReference type="Pfam" id="PF00535">
    <property type="entry name" value="Glycos_transf_2"/>
    <property type="match status" value="1"/>
</dbReference>
<comment type="caution">
    <text evidence="3">The sequence shown here is derived from an EMBL/GenBank/DDBJ whole genome shotgun (WGS) entry which is preliminary data.</text>
</comment>
<evidence type="ECO:0000313" key="4">
    <source>
        <dbReference type="Proteomes" id="UP001319080"/>
    </source>
</evidence>
<dbReference type="SUPFAM" id="SSF53448">
    <property type="entry name" value="Nucleotide-diphospho-sugar transferases"/>
    <property type="match status" value="1"/>
</dbReference>
<dbReference type="GO" id="GO:0016757">
    <property type="term" value="F:glycosyltransferase activity"/>
    <property type="evidence" value="ECO:0007669"/>
    <property type="project" value="UniProtKB-KW"/>
</dbReference>
<dbReference type="InterPro" id="IPR001173">
    <property type="entry name" value="Glyco_trans_2-like"/>
</dbReference>
<keyword evidence="4" id="KW-1185">Reference proteome</keyword>
<keyword evidence="3" id="KW-0808">Transferase</keyword>
<keyword evidence="1" id="KW-1133">Transmembrane helix</keyword>